<dbReference type="EMBL" id="CP089286">
    <property type="protein sequence ID" value="UTO55109.1"/>
    <property type="molecule type" value="Genomic_DNA"/>
</dbReference>
<dbReference type="AlphaFoldDB" id="A0A9Q9BZG5"/>
<evidence type="ECO:0000256" key="2">
    <source>
        <dbReference type="ARBA" id="ARBA00022448"/>
    </source>
</evidence>
<dbReference type="EMBL" id="CP089285">
    <property type="protein sequence ID" value="UTO56028.1"/>
    <property type="molecule type" value="Genomic_DNA"/>
</dbReference>
<evidence type="ECO:0000256" key="6">
    <source>
        <dbReference type="ARBA" id="ARBA00023136"/>
    </source>
</evidence>
<evidence type="ECO:0000256" key="5">
    <source>
        <dbReference type="ARBA" id="ARBA00022982"/>
    </source>
</evidence>
<evidence type="ECO:0000256" key="1">
    <source>
        <dbReference type="ARBA" id="ARBA00004370"/>
    </source>
</evidence>
<accession>A0A9Q9BZG5</accession>
<dbReference type="InterPro" id="IPR006885">
    <property type="entry name" value="NADH_UbQ_FeS_4_mit-like"/>
</dbReference>
<dbReference type="GO" id="GO:0016020">
    <property type="term" value="C:membrane"/>
    <property type="evidence" value="ECO:0007669"/>
    <property type="project" value="UniProtKB-SubCell"/>
</dbReference>
<sequence length="102" mass="12005">MLNNDILVKIYKPTKSAMQSGVQKYSMWKVEFCPANTKYVEPLMQWIGSKDTRQQIHLLFTTKEQAIAYAEKNNFKYILLQERPLQKKPKSYAENFTKIKGL</sequence>
<keyword evidence="10" id="KW-1185">Reference proteome</keyword>
<dbReference type="Gene3D" id="3.30.160.190">
    <property type="entry name" value="atu1810 like domain"/>
    <property type="match status" value="1"/>
</dbReference>
<evidence type="ECO:0000313" key="8">
    <source>
        <dbReference type="EMBL" id="UTO56028.1"/>
    </source>
</evidence>
<keyword evidence="3" id="KW-0679">Respiratory chain</keyword>
<evidence type="ECO:0000256" key="4">
    <source>
        <dbReference type="ARBA" id="ARBA00022946"/>
    </source>
</evidence>
<evidence type="ECO:0000313" key="10">
    <source>
        <dbReference type="Proteomes" id="UP001059985"/>
    </source>
</evidence>
<dbReference type="Proteomes" id="UP001059985">
    <property type="component" value="Chromosome"/>
</dbReference>
<gene>
    <name evidence="8" type="ORF">LUA81_02745</name>
    <name evidence="7" type="ORF">LUA82_02765</name>
</gene>
<dbReference type="RefSeq" id="WP_254815548.1">
    <property type="nucleotide sequence ID" value="NZ_CP060793.1"/>
</dbReference>
<keyword evidence="4" id="KW-0809">Transit peptide</keyword>
<proteinExistence type="predicted"/>
<evidence type="ECO:0000313" key="7">
    <source>
        <dbReference type="EMBL" id="UTO55109.1"/>
    </source>
</evidence>
<organism evidence="7 9">
    <name type="scientific">Neoehrlichia mikurensis</name>
    <dbReference type="NCBI Taxonomy" id="89586"/>
    <lineage>
        <taxon>Bacteria</taxon>
        <taxon>Pseudomonadati</taxon>
        <taxon>Pseudomonadota</taxon>
        <taxon>Alphaproteobacteria</taxon>
        <taxon>Rickettsiales</taxon>
        <taxon>Anaplasmataceae</taxon>
        <taxon>Candidatus Neoehrlichia</taxon>
    </lineage>
</organism>
<dbReference type="PANTHER" id="PTHR12219">
    <property type="entry name" value="NADH-UBIQUINONE OXIDOREDUCTASE"/>
    <property type="match status" value="1"/>
</dbReference>
<reference evidence="7" key="1">
    <citation type="journal article" date="2022" name="Microorganisms">
        <title>Assembly and Comparison of Ca. Neoehrlichia mikurensis Genomes.</title>
        <authorList>
            <person name="Azagi T."/>
            <person name="Dirks R.P."/>
            <person name="Yebra-Pimentel E.S."/>
            <person name="Schaap P.J."/>
            <person name="Koehorst J.J."/>
            <person name="Esser H.J."/>
            <person name="Sprong H."/>
        </authorList>
    </citation>
    <scope>NUCLEOTIDE SEQUENCE</scope>
    <source>
        <strain evidence="8">18-2804</strain>
        <strain evidence="7">18-2837</strain>
    </source>
</reference>
<dbReference type="GO" id="GO:0022900">
    <property type="term" value="P:electron transport chain"/>
    <property type="evidence" value="ECO:0007669"/>
    <property type="project" value="InterPro"/>
</dbReference>
<protein>
    <submittedName>
        <fullName evidence="7">ETC complex I subunit</fullName>
    </submittedName>
</protein>
<keyword evidence="2" id="KW-0813">Transport</keyword>
<dbReference type="InterPro" id="IPR038532">
    <property type="entry name" value="NDUFS4-like_sf"/>
</dbReference>
<dbReference type="Proteomes" id="UP001059822">
    <property type="component" value="Chromosome"/>
</dbReference>
<dbReference type="PANTHER" id="PTHR12219:SF8">
    <property type="entry name" value="NADH DEHYDROGENASE [UBIQUINONE] IRON-SULFUR PROTEIN 4, MITOCHONDRIAL"/>
    <property type="match status" value="1"/>
</dbReference>
<evidence type="ECO:0000256" key="3">
    <source>
        <dbReference type="ARBA" id="ARBA00022660"/>
    </source>
</evidence>
<keyword evidence="5" id="KW-0249">Electron transport</keyword>
<dbReference type="Pfam" id="PF04800">
    <property type="entry name" value="NDUS4"/>
    <property type="match status" value="1"/>
</dbReference>
<keyword evidence="6" id="KW-0472">Membrane</keyword>
<name>A0A9Q9BZG5_9RICK</name>
<evidence type="ECO:0000313" key="9">
    <source>
        <dbReference type="Proteomes" id="UP001059822"/>
    </source>
</evidence>
<comment type="subcellular location">
    <subcellularLocation>
        <location evidence="1">Membrane</location>
    </subcellularLocation>
</comment>